<name>A0A0L8G7I6_OCTBM</name>
<feature type="compositionally biased region" description="Acidic residues" evidence="1">
    <location>
        <begin position="64"/>
        <end position="73"/>
    </location>
</feature>
<gene>
    <name evidence="2" type="ORF">OCBIM_22038569mg</name>
</gene>
<dbReference type="AlphaFoldDB" id="A0A0L8G7I6"/>
<proteinExistence type="predicted"/>
<evidence type="ECO:0000256" key="1">
    <source>
        <dbReference type="SAM" id="MobiDB-lite"/>
    </source>
</evidence>
<protein>
    <submittedName>
        <fullName evidence="2">Uncharacterized protein</fullName>
    </submittedName>
</protein>
<dbReference type="EMBL" id="KQ423405">
    <property type="protein sequence ID" value="KOF72982.1"/>
    <property type="molecule type" value="Genomic_DNA"/>
</dbReference>
<accession>A0A0L8G7I6</accession>
<reference evidence="2" key="1">
    <citation type="submission" date="2015-07" db="EMBL/GenBank/DDBJ databases">
        <title>MeaNS - Measles Nucleotide Surveillance Program.</title>
        <authorList>
            <person name="Tran T."/>
            <person name="Druce J."/>
        </authorList>
    </citation>
    <scope>NUCLEOTIDE SEQUENCE</scope>
    <source>
        <strain evidence="2">UCB-OBI-ISO-001</strain>
        <tissue evidence="2">Gonad</tissue>
    </source>
</reference>
<evidence type="ECO:0000313" key="2">
    <source>
        <dbReference type="EMBL" id="KOF72982.1"/>
    </source>
</evidence>
<feature type="region of interest" description="Disordered" evidence="1">
    <location>
        <begin position="25"/>
        <end position="73"/>
    </location>
</feature>
<sequence length="73" mass="7906">MADASDGSISSIALVNVDLHLSFEESSFDDPNGDDVHQVAPNRFGPEATDLEESDSSLQASDHNDEDDSRLRD</sequence>
<organism evidence="2">
    <name type="scientific">Octopus bimaculoides</name>
    <name type="common">California two-spotted octopus</name>
    <dbReference type="NCBI Taxonomy" id="37653"/>
    <lineage>
        <taxon>Eukaryota</taxon>
        <taxon>Metazoa</taxon>
        <taxon>Spiralia</taxon>
        <taxon>Lophotrochozoa</taxon>
        <taxon>Mollusca</taxon>
        <taxon>Cephalopoda</taxon>
        <taxon>Coleoidea</taxon>
        <taxon>Octopodiformes</taxon>
        <taxon>Octopoda</taxon>
        <taxon>Incirrata</taxon>
        <taxon>Octopodidae</taxon>
        <taxon>Octopus</taxon>
    </lineage>
</organism>